<reference evidence="1" key="1">
    <citation type="submission" date="2018-05" db="EMBL/GenBank/DDBJ databases">
        <title>Draft genome of Mucuna pruriens seed.</title>
        <authorList>
            <person name="Nnadi N.E."/>
            <person name="Vos R."/>
            <person name="Hasami M.H."/>
            <person name="Devisetty U.K."/>
            <person name="Aguiy J.C."/>
        </authorList>
    </citation>
    <scope>NUCLEOTIDE SEQUENCE [LARGE SCALE GENOMIC DNA]</scope>
    <source>
        <strain evidence="1">JCA_2017</strain>
    </source>
</reference>
<comment type="caution">
    <text evidence="1">The sequence shown here is derived from an EMBL/GenBank/DDBJ whole genome shotgun (WGS) entry which is preliminary data.</text>
</comment>
<name>A0A371FR73_MUCPR</name>
<evidence type="ECO:0000313" key="1">
    <source>
        <dbReference type="EMBL" id="RDX80680.1"/>
    </source>
</evidence>
<dbReference type="InterPro" id="IPR021109">
    <property type="entry name" value="Peptidase_aspartic_dom_sf"/>
</dbReference>
<dbReference type="EMBL" id="QJKJ01008143">
    <property type="protein sequence ID" value="RDX80680.1"/>
    <property type="molecule type" value="Genomic_DNA"/>
</dbReference>
<organism evidence="1 2">
    <name type="scientific">Mucuna pruriens</name>
    <name type="common">Velvet bean</name>
    <name type="synonym">Dolichos pruriens</name>
    <dbReference type="NCBI Taxonomy" id="157652"/>
    <lineage>
        <taxon>Eukaryota</taxon>
        <taxon>Viridiplantae</taxon>
        <taxon>Streptophyta</taxon>
        <taxon>Embryophyta</taxon>
        <taxon>Tracheophyta</taxon>
        <taxon>Spermatophyta</taxon>
        <taxon>Magnoliopsida</taxon>
        <taxon>eudicotyledons</taxon>
        <taxon>Gunneridae</taxon>
        <taxon>Pentapetalae</taxon>
        <taxon>rosids</taxon>
        <taxon>fabids</taxon>
        <taxon>Fabales</taxon>
        <taxon>Fabaceae</taxon>
        <taxon>Papilionoideae</taxon>
        <taxon>50 kb inversion clade</taxon>
        <taxon>NPAAA clade</taxon>
        <taxon>indigoferoid/millettioid clade</taxon>
        <taxon>Phaseoleae</taxon>
        <taxon>Mucuna</taxon>
    </lineage>
</organism>
<dbReference type="OrthoDB" id="1436053at2759"/>
<feature type="non-terminal residue" evidence="1">
    <location>
        <position position="1"/>
    </location>
</feature>
<keyword evidence="2" id="KW-1185">Reference proteome</keyword>
<protein>
    <submittedName>
        <fullName evidence="1">Uncharacterized protein</fullName>
    </submittedName>
</protein>
<sequence length="174" mass="20526">MLKDKKKDKHFARFLEIFKQMHINIPFLEAIAQMLKYTKFSKEIISNKKKLKDFDLVELNEECFTFKKTLYDLVASINLMPFFVFKTCKQDYSSPGRVIKDVLVEVNKFIFLLDFMVLNMVEDEKDPIILGHPFLYTGRTLIDVKKGMLTLRLGEEEVVFKVFDSKKPIYHGLL</sequence>
<accession>A0A371FR73</accession>
<dbReference type="PANTHER" id="PTHR33067">
    <property type="entry name" value="RNA-DIRECTED DNA POLYMERASE-RELATED"/>
    <property type="match status" value="1"/>
</dbReference>
<dbReference type="Gene3D" id="2.40.70.10">
    <property type="entry name" value="Acid Proteases"/>
    <property type="match status" value="1"/>
</dbReference>
<evidence type="ECO:0000313" key="2">
    <source>
        <dbReference type="Proteomes" id="UP000257109"/>
    </source>
</evidence>
<dbReference type="AlphaFoldDB" id="A0A371FR73"/>
<dbReference type="Proteomes" id="UP000257109">
    <property type="component" value="Unassembled WGS sequence"/>
</dbReference>
<gene>
    <name evidence="1" type="ORF">CR513_38747</name>
</gene>
<dbReference type="PANTHER" id="PTHR33067:SF9">
    <property type="entry name" value="RNA-DIRECTED DNA POLYMERASE"/>
    <property type="match status" value="1"/>
</dbReference>
<proteinExistence type="predicted"/>